<evidence type="ECO:0000313" key="2">
    <source>
        <dbReference type="EMBL" id="RKO61825.1"/>
    </source>
</evidence>
<name>A0A420VE53_9BACI</name>
<reference evidence="2 3" key="1">
    <citation type="submission" date="2013-12" db="EMBL/GenBank/DDBJ databases">
        <title>Genome and proteome characterization of Caldibacillus debilis GB1 derived from a cellulolytic aero-tolerant co-culture.</title>
        <authorList>
            <person name="Wushke S.T."/>
            <person name="Zhang X."/>
            <person name="Fristensky B."/>
            <person name="Wilkins J.A."/>
            <person name="Levin D.B."/>
            <person name="Sparling R."/>
        </authorList>
    </citation>
    <scope>NUCLEOTIDE SEQUENCE [LARGE SCALE GENOMIC DNA]</scope>
    <source>
        <strain evidence="2 3">GB1</strain>
    </source>
</reference>
<dbReference type="Gene3D" id="1.10.287.1490">
    <property type="match status" value="1"/>
</dbReference>
<keyword evidence="1" id="KW-0175">Coiled coil</keyword>
<dbReference type="RefSeq" id="WP_120669277.1">
    <property type="nucleotide sequence ID" value="NZ_AZRV01000035.1"/>
</dbReference>
<gene>
    <name evidence="2" type="ORF">Cdeb_01320</name>
</gene>
<dbReference type="AlphaFoldDB" id="A0A420VE53"/>
<accession>A0A420VE53</accession>
<dbReference type="Proteomes" id="UP000286235">
    <property type="component" value="Unassembled WGS sequence"/>
</dbReference>
<sequence>MSPNHSHDEKLERLKKKIEEGKMRKIQAETRISSLQDQYKKTAAELKALGIDPKKAEETIRQMEAEIAKELAEIEAMLPDPSLLS</sequence>
<dbReference type="EMBL" id="AZRV01000035">
    <property type="protein sequence ID" value="RKO61825.1"/>
    <property type="molecule type" value="Genomic_DNA"/>
</dbReference>
<comment type="caution">
    <text evidence="2">The sequence shown here is derived from an EMBL/GenBank/DDBJ whole genome shotgun (WGS) entry which is preliminary data.</text>
</comment>
<protein>
    <submittedName>
        <fullName evidence="2">Uncharacterized protein</fullName>
    </submittedName>
</protein>
<proteinExistence type="predicted"/>
<evidence type="ECO:0000256" key="1">
    <source>
        <dbReference type="SAM" id="Coils"/>
    </source>
</evidence>
<organism evidence="2 3">
    <name type="scientific">Caldibacillus debilis GB1</name>
    <dbReference type="NCBI Taxonomy" id="1339248"/>
    <lineage>
        <taxon>Bacteria</taxon>
        <taxon>Bacillati</taxon>
        <taxon>Bacillota</taxon>
        <taxon>Bacilli</taxon>
        <taxon>Bacillales</taxon>
        <taxon>Bacillaceae</taxon>
        <taxon>Caldibacillus</taxon>
    </lineage>
</organism>
<evidence type="ECO:0000313" key="3">
    <source>
        <dbReference type="Proteomes" id="UP000286235"/>
    </source>
</evidence>
<feature type="coiled-coil region" evidence="1">
    <location>
        <begin position="4"/>
        <end position="45"/>
    </location>
</feature>
<keyword evidence="3" id="KW-1185">Reference proteome</keyword>